<dbReference type="SMART" id="SM00421">
    <property type="entry name" value="HTH_LUXR"/>
    <property type="match status" value="1"/>
</dbReference>
<organism evidence="3 4">
    <name type="scientific">Croceicoccus pelagius</name>
    <dbReference type="NCBI Taxonomy" id="1703341"/>
    <lineage>
        <taxon>Bacteria</taxon>
        <taxon>Pseudomonadati</taxon>
        <taxon>Pseudomonadota</taxon>
        <taxon>Alphaproteobacteria</taxon>
        <taxon>Sphingomonadales</taxon>
        <taxon>Erythrobacteraceae</taxon>
        <taxon>Croceicoccus</taxon>
    </lineage>
</organism>
<reference evidence="3 4" key="1">
    <citation type="journal article" date="2014" name="Int. J. Syst. Evol. Microbiol.">
        <title>Complete genome sequence of Corynebacterium casei LMG S-19264T (=DSM 44701T), isolated from a smear-ripened cheese.</title>
        <authorList>
            <consortium name="US DOE Joint Genome Institute (JGI-PGF)"/>
            <person name="Walter F."/>
            <person name="Albersmeier A."/>
            <person name="Kalinowski J."/>
            <person name="Ruckert C."/>
        </authorList>
    </citation>
    <scope>NUCLEOTIDE SEQUENCE [LARGE SCALE GENOMIC DNA]</scope>
    <source>
        <strain evidence="3 4">CGMCC 1.15358</strain>
    </source>
</reference>
<keyword evidence="1" id="KW-0472">Membrane</keyword>
<dbReference type="Proteomes" id="UP000598997">
    <property type="component" value="Unassembled WGS sequence"/>
</dbReference>
<feature type="transmembrane region" description="Helical" evidence="1">
    <location>
        <begin position="12"/>
        <end position="29"/>
    </location>
</feature>
<comment type="caution">
    <text evidence="3">The sequence shown here is derived from an EMBL/GenBank/DDBJ whole genome shotgun (WGS) entry which is preliminary data.</text>
</comment>
<evidence type="ECO:0000259" key="2">
    <source>
        <dbReference type="SMART" id="SM00421"/>
    </source>
</evidence>
<dbReference type="GO" id="GO:0003677">
    <property type="term" value="F:DNA binding"/>
    <property type="evidence" value="ECO:0007669"/>
    <property type="project" value="InterPro"/>
</dbReference>
<keyword evidence="4" id="KW-1185">Reference proteome</keyword>
<dbReference type="EMBL" id="BMIO01000007">
    <property type="protein sequence ID" value="GGD49526.1"/>
    <property type="molecule type" value="Genomic_DNA"/>
</dbReference>
<evidence type="ECO:0000256" key="1">
    <source>
        <dbReference type="SAM" id="Phobius"/>
    </source>
</evidence>
<accession>A0A916YKG9</accession>
<feature type="domain" description="HTH luxR-type" evidence="2">
    <location>
        <begin position="99"/>
        <end position="156"/>
    </location>
</feature>
<keyword evidence="1" id="KW-0812">Transmembrane</keyword>
<proteinExistence type="predicted"/>
<dbReference type="AlphaFoldDB" id="A0A916YKG9"/>
<dbReference type="InterPro" id="IPR016032">
    <property type="entry name" value="Sig_transdc_resp-reg_C-effctor"/>
</dbReference>
<keyword evidence="1" id="KW-1133">Transmembrane helix</keyword>
<dbReference type="SUPFAM" id="SSF46894">
    <property type="entry name" value="C-terminal effector domain of the bipartite response regulators"/>
    <property type="match status" value="1"/>
</dbReference>
<protein>
    <submittedName>
        <fullName evidence="3">LuxR family transcriptional regulator</fullName>
    </submittedName>
</protein>
<dbReference type="OrthoDB" id="8277135at2"/>
<gene>
    <name evidence="3" type="ORF">GCM10010989_24760</name>
</gene>
<feature type="transmembrane region" description="Helical" evidence="1">
    <location>
        <begin position="49"/>
        <end position="72"/>
    </location>
</feature>
<name>A0A916YKG9_9SPHN</name>
<dbReference type="RefSeq" id="WP_066764052.1">
    <property type="nucleotide sequence ID" value="NZ_LYWY01000034.1"/>
</dbReference>
<evidence type="ECO:0000313" key="3">
    <source>
        <dbReference type="EMBL" id="GGD49526.1"/>
    </source>
</evidence>
<evidence type="ECO:0000313" key="4">
    <source>
        <dbReference type="Proteomes" id="UP000598997"/>
    </source>
</evidence>
<dbReference type="InterPro" id="IPR000792">
    <property type="entry name" value="Tscrpt_reg_LuxR_C"/>
</dbReference>
<dbReference type="InterPro" id="IPR036388">
    <property type="entry name" value="WH-like_DNA-bd_sf"/>
</dbReference>
<dbReference type="Gene3D" id="1.10.10.10">
    <property type="entry name" value="Winged helix-like DNA-binding domain superfamily/Winged helix DNA-binding domain"/>
    <property type="match status" value="1"/>
</dbReference>
<dbReference type="GO" id="GO:0006355">
    <property type="term" value="P:regulation of DNA-templated transcription"/>
    <property type="evidence" value="ECO:0007669"/>
    <property type="project" value="InterPro"/>
</dbReference>
<sequence>MKATRRLPPLRFVAAVVALQAAAAIYFFVDGVNDVLHAGSDMTTLEASLEALVALGLLAGVVLGVFAIRAAAREAHETERALDLARGALAEAIDLEFARWGLTASEADVALFALKGCTVEQIATMRASAQGTVRAQLSQVYAKAGVNSQAALMATIMEDLLPRRDSQ</sequence>